<gene>
    <name evidence="5" type="ORF">RN001_003988</name>
</gene>
<keyword evidence="2 3" id="KW-0808">Transferase</keyword>
<evidence type="ECO:0000256" key="2">
    <source>
        <dbReference type="ARBA" id="ARBA00022679"/>
    </source>
</evidence>
<evidence type="ECO:0000256" key="3">
    <source>
        <dbReference type="PROSITE-ProRule" id="PRU00992"/>
    </source>
</evidence>
<comment type="caution">
    <text evidence="5">The sequence shown here is derived from an EMBL/GenBank/DDBJ whole genome shotgun (WGS) entry which is preliminary data.</text>
</comment>
<dbReference type="CDD" id="cd11300">
    <property type="entry name" value="Fut8_like"/>
    <property type="match status" value="1"/>
</dbReference>
<evidence type="ECO:0000313" key="5">
    <source>
        <dbReference type="EMBL" id="KAK4887717.1"/>
    </source>
</evidence>
<dbReference type="GO" id="GO:0006487">
    <property type="term" value="P:protein N-linked glycosylation"/>
    <property type="evidence" value="ECO:0007669"/>
    <property type="project" value="TreeGrafter"/>
</dbReference>
<dbReference type="EMBL" id="JARPUR010000001">
    <property type="protein sequence ID" value="KAK4887717.1"/>
    <property type="molecule type" value="Genomic_DNA"/>
</dbReference>
<sequence length="425" mass="49596">MKKLKNIFNRNKNSLSIVEKVLSVVFESKRALLTNMEKLTEVDGFNAWRNKESADLSNIVQPFAKSSKLHECQKNSMPNKLCKYRCGLGCQMHHLIHSMILAYGLERTLILESTNWQYHESGWDKVFLPLSSSCTTIGNVPTVNWPGSNVSRVIRLRPTKRVTPRSQYLPLAVPEDLVNRIKIIHGNPIAWWVGQIIKYVWRLQPRTTNYINNQMEKFGIKNPFVGVQIRRTDKIYYAEAKYQAVERYMDVVDEYYKSIEIKTNFTKRRVYIATEEYSVIKEVKTKYPHYEILHNQNIPKIPKINFARSFDNIFDLILDVHILLRSDLLVCTLTSNLCRLIYALLQNDHVDGSANIVSLDAVYWYHNQLHNKRKVILKHHPENAAEIDLVPGDIVDVTVVTDYSLNGYSHGTNLRTRRKVLWFWM</sequence>
<reference evidence="6" key="1">
    <citation type="submission" date="2023-01" db="EMBL/GenBank/DDBJ databases">
        <title>Key to firefly adult light organ development and bioluminescence: homeobox transcription factors regulate luciferase expression and transportation to peroxisome.</title>
        <authorList>
            <person name="Fu X."/>
        </authorList>
    </citation>
    <scope>NUCLEOTIDE SEQUENCE [LARGE SCALE GENOMIC DNA]</scope>
</reference>
<evidence type="ECO:0000259" key="4">
    <source>
        <dbReference type="PROSITE" id="PS51659"/>
    </source>
</evidence>
<feature type="region of interest" description="Important for donor substrate binding" evidence="3">
    <location>
        <begin position="230"/>
        <end position="231"/>
    </location>
</feature>
<proteinExistence type="inferred from homology"/>
<feature type="domain" description="GT23" evidence="4">
    <location>
        <begin position="65"/>
        <end position="359"/>
    </location>
</feature>
<dbReference type="Gene3D" id="2.30.30.40">
    <property type="entry name" value="SH3 Domains"/>
    <property type="match status" value="1"/>
</dbReference>
<dbReference type="PROSITE" id="PS51659">
    <property type="entry name" value="GT23"/>
    <property type="match status" value="1"/>
</dbReference>
<dbReference type="PANTHER" id="PTHR13132">
    <property type="entry name" value="ALPHA- 1,6 -FUCOSYLTRANSFERASE"/>
    <property type="match status" value="1"/>
</dbReference>
<evidence type="ECO:0000313" key="6">
    <source>
        <dbReference type="Proteomes" id="UP001353858"/>
    </source>
</evidence>
<evidence type="ECO:0000256" key="1">
    <source>
        <dbReference type="ARBA" id="ARBA00022676"/>
    </source>
</evidence>
<keyword evidence="6" id="KW-1185">Reference proteome</keyword>
<dbReference type="GO" id="GO:0046921">
    <property type="term" value="F:alpha-(1-&gt;6)-fucosyltransferase activity"/>
    <property type="evidence" value="ECO:0007669"/>
    <property type="project" value="TreeGrafter"/>
</dbReference>
<keyword evidence="1 3" id="KW-0328">Glycosyltransferase</keyword>
<dbReference type="InterPro" id="IPR027350">
    <property type="entry name" value="GT23_dom"/>
</dbReference>
<dbReference type="PANTHER" id="PTHR13132:SF29">
    <property type="entry name" value="ALPHA-(1,6)-FUCOSYLTRANSFERASE"/>
    <property type="match status" value="1"/>
</dbReference>
<dbReference type="Proteomes" id="UP001353858">
    <property type="component" value="Unassembled WGS sequence"/>
</dbReference>
<dbReference type="Gene3D" id="3.40.50.11350">
    <property type="match status" value="1"/>
</dbReference>
<protein>
    <recommendedName>
        <fullName evidence="4">GT23 domain-containing protein</fullName>
    </recommendedName>
</protein>
<organism evidence="5 6">
    <name type="scientific">Aquatica leii</name>
    <dbReference type="NCBI Taxonomy" id="1421715"/>
    <lineage>
        <taxon>Eukaryota</taxon>
        <taxon>Metazoa</taxon>
        <taxon>Ecdysozoa</taxon>
        <taxon>Arthropoda</taxon>
        <taxon>Hexapoda</taxon>
        <taxon>Insecta</taxon>
        <taxon>Pterygota</taxon>
        <taxon>Neoptera</taxon>
        <taxon>Endopterygota</taxon>
        <taxon>Coleoptera</taxon>
        <taxon>Polyphaga</taxon>
        <taxon>Elateriformia</taxon>
        <taxon>Elateroidea</taxon>
        <taxon>Lampyridae</taxon>
        <taxon>Luciolinae</taxon>
        <taxon>Aquatica</taxon>
    </lineage>
</organism>
<dbReference type="AlphaFoldDB" id="A0AAN7SL44"/>
<name>A0AAN7SL44_9COLE</name>
<accession>A0AAN7SL44</accession>
<dbReference type="Pfam" id="PF19745">
    <property type="entry name" value="FUT8_N_cat"/>
    <property type="match status" value="1"/>
</dbReference>
<comment type="similarity">
    <text evidence="3">Belongs to the glycosyltransferase 23 family.</text>
</comment>
<dbReference type="InterPro" id="IPR045573">
    <property type="entry name" value="Fut8_N_cat"/>
</dbReference>